<dbReference type="Gene3D" id="3.30.200.20">
    <property type="entry name" value="Phosphorylase Kinase, domain 1"/>
    <property type="match status" value="1"/>
</dbReference>
<keyword evidence="2" id="KW-0548">Nucleotidyltransferase</keyword>
<dbReference type="PANTHER" id="PTHR40086:SF1">
    <property type="entry name" value="CELL CYCLE REGULATOR CCRZ"/>
    <property type="match status" value="1"/>
</dbReference>
<feature type="domain" description="Aminoglycoside phosphotransferase" evidence="1">
    <location>
        <begin position="30"/>
        <end position="249"/>
    </location>
</feature>
<dbReference type="GO" id="GO:0016779">
    <property type="term" value="F:nucleotidyltransferase activity"/>
    <property type="evidence" value="ECO:0007669"/>
    <property type="project" value="UniProtKB-KW"/>
</dbReference>
<dbReference type="AlphaFoldDB" id="Q1N6U9"/>
<protein>
    <submittedName>
        <fullName evidence="2">Cholinephosphate cytidylyltransferase/choline kinase</fullName>
    </submittedName>
</protein>
<dbReference type="Proteomes" id="UP000004263">
    <property type="component" value="Unassembled WGS sequence"/>
</dbReference>
<sequence>MPAIDELEVLAKDWSGWPNLISRPPSFDDFQFLDNGLTNNNWLLHGDQQRYVIRMNAANAKALYLNREAEWHIHDLVSQEGLCPSFIYRHPSDKYWIRPFQSGLTLSHALTNETFDLENFIRQAAVIFRKIHSMPLSSSWPRINFKERTDHYWNQLLEHHASDEQRLIKLKEQLDNTFQVKPFSAVLCHMDANAKNWIIESDTSHEIHNISLIDWEYAAVANPMWDLAVFLDHLPLNEEQEACFLKAYGPISFKALSEAKQQMQYLSQLWFVIQQQAKPESLESLLKSERS</sequence>
<comment type="caution">
    <text evidence="2">The sequence shown here is derived from an EMBL/GenBank/DDBJ whole genome shotgun (WGS) entry which is preliminary data.</text>
</comment>
<keyword evidence="3" id="KW-1185">Reference proteome</keyword>
<dbReference type="GO" id="GO:0016301">
    <property type="term" value="F:kinase activity"/>
    <property type="evidence" value="ECO:0007669"/>
    <property type="project" value="UniProtKB-KW"/>
</dbReference>
<dbReference type="SUPFAM" id="SSF56112">
    <property type="entry name" value="Protein kinase-like (PK-like)"/>
    <property type="match status" value="1"/>
</dbReference>
<dbReference type="RefSeq" id="WP_007016914.1">
    <property type="nucleotide sequence ID" value="NZ_CH724113.1"/>
</dbReference>
<dbReference type="InterPro" id="IPR011009">
    <property type="entry name" value="Kinase-like_dom_sf"/>
</dbReference>
<dbReference type="HOGENOM" id="CLU_055115_2_0_6"/>
<dbReference type="EMBL" id="AAQH01000001">
    <property type="protein sequence ID" value="EAT13493.1"/>
    <property type="molecule type" value="Genomic_DNA"/>
</dbReference>
<keyword evidence="2" id="KW-0808">Transferase</keyword>
<reference evidence="2 3" key="1">
    <citation type="submission" date="2006-03" db="EMBL/GenBank/DDBJ databases">
        <authorList>
            <person name="Pinhassi J."/>
            <person name="Pedros-Alio C."/>
            <person name="Ferriera S."/>
            <person name="Johnson J."/>
            <person name="Kravitz S."/>
            <person name="Halpern A."/>
            <person name="Remington K."/>
            <person name="Beeson K."/>
            <person name="Tran B."/>
            <person name="Rogers Y.-H."/>
            <person name="Friedman R."/>
            <person name="Venter J.C."/>
        </authorList>
    </citation>
    <scope>NUCLEOTIDE SEQUENCE [LARGE SCALE GENOMIC DNA]</scope>
    <source>
        <strain evidence="2 3">RED65</strain>
    </source>
</reference>
<proteinExistence type="predicted"/>
<organism evidence="2 3">
    <name type="scientific">Bermanella marisrubri</name>
    <dbReference type="NCBI Taxonomy" id="207949"/>
    <lineage>
        <taxon>Bacteria</taxon>
        <taxon>Pseudomonadati</taxon>
        <taxon>Pseudomonadota</taxon>
        <taxon>Gammaproteobacteria</taxon>
        <taxon>Oceanospirillales</taxon>
        <taxon>Oceanospirillaceae</taxon>
        <taxon>Bermanella</taxon>
    </lineage>
</organism>
<accession>Q1N6U9</accession>
<evidence type="ECO:0000259" key="1">
    <source>
        <dbReference type="Pfam" id="PF01636"/>
    </source>
</evidence>
<dbReference type="PANTHER" id="PTHR40086">
    <property type="entry name" value="PHOSPHOTRANSFERASE YTMP-RELATED"/>
    <property type="match status" value="1"/>
</dbReference>
<keyword evidence="2" id="KW-0418">Kinase</keyword>
<dbReference type="STRING" id="207949.RED65_08884"/>
<dbReference type="InterPro" id="IPR002575">
    <property type="entry name" value="Aminoglycoside_PTrfase"/>
</dbReference>
<evidence type="ECO:0000313" key="2">
    <source>
        <dbReference type="EMBL" id="EAT13493.1"/>
    </source>
</evidence>
<evidence type="ECO:0000313" key="3">
    <source>
        <dbReference type="Proteomes" id="UP000004263"/>
    </source>
</evidence>
<dbReference type="Pfam" id="PF01636">
    <property type="entry name" value="APH"/>
    <property type="match status" value="1"/>
</dbReference>
<name>Q1N6U9_9GAMM</name>
<dbReference type="InterPro" id="IPR052077">
    <property type="entry name" value="CcrZ_PhaseVar_Mediator"/>
</dbReference>
<gene>
    <name evidence="2" type="ORF">RED65_08884</name>
</gene>
<dbReference type="Gene3D" id="3.90.1200.10">
    <property type="match status" value="1"/>
</dbReference>